<comment type="caution">
    <text evidence="2">The sequence shown here is derived from an EMBL/GenBank/DDBJ whole genome shotgun (WGS) entry which is preliminary data.</text>
</comment>
<proteinExistence type="predicted"/>
<dbReference type="AlphaFoldDB" id="A0A935T9U0"/>
<sequence>MDPAQGVDQHIELPGVIADDRQIGATPCLTTVLEQDAFGHQANMARIGDGLLSQDRLPGGLTPSTPPVPAR</sequence>
<evidence type="ECO:0000313" key="2">
    <source>
        <dbReference type="EMBL" id="MBK7953904.1"/>
    </source>
</evidence>
<dbReference type="Proteomes" id="UP000706151">
    <property type="component" value="Unassembled WGS sequence"/>
</dbReference>
<name>A0A935T9U0_9PROT</name>
<feature type="region of interest" description="Disordered" evidence="1">
    <location>
        <begin position="50"/>
        <end position="71"/>
    </location>
</feature>
<evidence type="ECO:0000256" key="1">
    <source>
        <dbReference type="SAM" id="MobiDB-lite"/>
    </source>
</evidence>
<protein>
    <submittedName>
        <fullName evidence="2">Uncharacterized protein</fullName>
    </submittedName>
</protein>
<organism evidence="2 3">
    <name type="scientific">Candidatus Accumulibacter affinis</name>
    <dbReference type="NCBI Taxonomy" id="2954384"/>
    <lineage>
        <taxon>Bacteria</taxon>
        <taxon>Pseudomonadati</taxon>
        <taxon>Pseudomonadota</taxon>
        <taxon>Betaproteobacteria</taxon>
        <taxon>Candidatus Accumulibacter</taxon>
    </lineage>
</organism>
<dbReference type="EMBL" id="JADJOT010000007">
    <property type="protein sequence ID" value="MBK7953904.1"/>
    <property type="molecule type" value="Genomic_DNA"/>
</dbReference>
<evidence type="ECO:0000313" key="3">
    <source>
        <dbReference type="Proteomes" id="UP000706151"/>
    </source>
</evidence>
<reference evidence="2 3" key="1">
    <citation type="submission" date="2020-10" db="EMBL/GenBank/DDBJ databases">
        <title>Connecting structure to function with the recovery of over 1000 high-quality activated sludge metagenome-assembled genomes encoding full-length rRNA genes using long-read sequencing.</title>
        <authorList>
            <person name="Singleton C.M."/>
            <person name="Petriglieri F."/>
            <person name="Kristensen J.M."/>
            <person name="Kirkegaard R.H."/>
            <person name="Michaelsen T.Y."/>
            <person name="Andersen M.H."/>
            <person name="Karst S.M."/>
            <person name="Dueholm M.S."/>
            <person name="Nielsen P.H."/>
            <person name="Albertsen M."/>
        </authorList>
    </citation>
    <scope>NUCLEOTIDE SEQUENCE [LARGE SCALE GENOMIC DNA]</scope>
    <source>
        <strain evidence="2">Fred_18-Q3-R57-64_BAT3C.720</strain>
    </source>
</reference>
<gene>
    <name evidence="2" type="ORF">IPK02_08070</name>
</gene>
<accession>A0A935T9U0</accession>